<dbReference type="GO" id="GO:0003677">
    <property type="term" value="F:DNA binding"/>
    <property type="evidence" value="ECO:0007669"/>
    <property type="project" value="UniProtKB-KW"/>
</dbReference>
<evidence type="ECO:0000259" key="1">
    <source>
        <dbReference type="Pfam" id="PF12728"/>
    </source>
</evidence>
<dbReference type="AlphaFoldDB" id="A0A4Q5LYU7"/>
<evidence type="ECO:0000313" key="3">
    <source>
        <dbReference type="Proteomes" id="UP000293162"/>
    </source>
</evidence>
<dbReference type="OrthoDB" id="597977at2"/>
<comment type="caution">
    <text evidence="2">The sequence shown here is derived from an EMBL/GenBank/DDBJ whole genome shotgun (WGS) entry which is preliminary data.</text>
</comment>
<name>A0A4Q5LYU7_9BACT</name>
<accession>A0A4Q5LYU7</accession>
<keyword evidence="2" id="KW-0238">DNA-binding</keyword>
<dbReference type="Proteomes" id="UP000293162">
    <property type="component" value="Unassembled WGS sequence"/>
</dbReference>
<protein>
    <submittedName>
        <fullName evidence="2">DNA-binding protein</fullName>
    </submittedName>
</protein>
<gene>
    <name evidence="2" type="ORF">EWM59_15560</name>
</gene>
<sequence>MYMKSIILNGIEVNEFLNSLRDIMREEIAKTNANPQSINELISIQDTAKFLGMAKQTIYQLVSEREIPHYKRSGKLYFKVEELTKWVEDGKRKTINEIYQADNTSMKSNKKK</sequence>
<dbReference type="InterPro" id="IPR010093">
    <property type="entry name" value="SinI_DNA-bd"/>
</dbReference>
<evidence type="ECO:0000313" key="2">
    <source>
        <dbReference type="EMBL" id="RYU94747.1"/>
    </source>
</evidence>
<keyword evidence="3" id="KW-1185">Reference proteome</keyword>
<dbReference type="InterPro" id="IPR041657">
    <property type="entry name" value="HTH_17"/>
</dbReference>
<dbReference type="InterPro" id="IPR009061">
    <property type="entry name" value="DNA-bd_dom_put_sf"/>
</dbReference>
<organism evidence="2 3">
    <name type="scientific">Emticicia agri</name>
    <dbReference type="NCBI Taxonomy" id="2492393"/>
    <lineage>
        <taxon>Bacteria</taxon>
        <taxon>Pseudomonadati</taxon>
        <taxon>Bacteroidota</taxon>
        <taxon>Cytophagia</taxon>
        <taxon>Cytophagales</taxon>
        <taxon>Leadbetterellaceae</taxon>
        <taxon>Emticicia</taxon>
    </lineage>
</organism>
<feature type="domain" description="Helix-turn-helix" evidence="1">
    <location>
        <begin position="42"/>
        <end position="89"/>
    </location>
</feature>
<proteinExistence type="predicted"/>
<dbReference type="NCBIfam" id="TIGR01764">
    <property type="entry name" value="excise"/>
    <property type="match status" value="1"/>
</dbReference>
<dbReference type="EMBL" id="SEWF01000022">
    <property type="protein sequence ID" value="RYU94747.1"/>
    <property type="molecule type" value="Genomic_DNA"/>
</dbReference>
<reference evidence="2 3" key="1">
    <citation type="submission" date="2019-02" db="EMBL/GenBank/DDBJ databases">
        <title>Bacterial novel species Emticicia sp. 17J42-9 isolated from soil.</title>
        <authorList>
            <person name="Jung H.-Y."/>
        </authorList>
    </citation>
    <scope>NUCLEOTIDE SEQUENCE [LARGE SCALE GENOMIC DNA]</scope>
    <source>
        <strain evidence="2 3">17J42-9</strain>
    </source>
</reference>
<dbReference type="SUPFAM" id="SSF46955">
    <property type="entry name" value="Putative DNA-binding domain"/>
    <property type="match status" value="1"/>
</dbReference>
<dbReference type="Pfam" id="PF12728">
    <property type="entry name" value="HTH_17"/>
    <property type="match status" value="1"/>
</dbReference>